<comment type="subcellular location">
    <subcellularLocation>
        <location evidence="1">Cell membrane</location>
        <topology evidence="1">Multi-pass membrane protein</topology>
    </subcellularLocation>
</comment>
<dbReference type="STRING" id="1943.AQJ64_03365"/>
<feature type="transmembrane region" description="Helical" evidence="7">
    <location>
        <begin position="386"/>
        <end position="402"/>
    </location>
</feature>
<evidence type="ECO:0000256" key="3">
    <source>
        <dbReference type="ARBA" id="ARBA00022989"/>
    </source>
</evidence>
<evidence type="ECO:0000256" key="7">
    <source>
        <dbReference type="SAM" id="Phobius"/>
    </source>
</evidence>
<dbReference type="PANTHER" id="PTHR42718:SF42">
    <property type="entry name" value="EXPORT PROTEIN"/>
    <property type="match status" value="1"/>
</dbReference>
<gene>
    <name evidence="9" type="ORF">AQJ64_03365</name>
</gene>
<feature type="transmembrane region" description="Helical" evidence="7">
    <location>
        <begin position="342"/>
        <end position="365"/>
    </location>
</feature>
<keyword evidence="2 7" id="KW-0812">Transmembrane</keyword>
<feature type="transmembrane region" description="Helical" evidence="7">
    <location>
        <begin position="42"/>
        <end position="61"/>
    </location>
</feature>
<accession>A0A101T9P4</accession>
<evidence type="ECO:0000259" key="8">
    <source>
        <dbReference type="PROSITE" id="PS50850"/>
    </source>
</evidence>
<feature type="transmembrane region" description="Helical" evidence="7">
    <location>
        <begin position="158"/>
        <end position="179"/>
    </location>
</feature>
<keyword evidence="3 7" id="KW-1133">Transmembrane helix</keyword>
<keyword evidence="5" id="KW-0046">Antibiotic resistance</keyword>
<keyword evidence="10" id="KW-1185">Reference proteome</keyword>
<evidence type="ECO:0000256" key="5">
    <source>
        <dbReference type="ARBA" id="ARBA00023251"/>
    </source>
</evidence>
<dbReference type="AlphaFoldDB" id="A0A101T9P4"/>
<dbReference type="InterPro" id="IPR036259">
    <property type="entry name" value="MFS_trans_sf"/>
</dbReference>
<evidence type="ECO:0000256" key="1">
    <source>
        <dbReference type="ARBA" id="ARBA00004651"/>
    </source>
</evidence>
<protein>
    <submittedName>
        <fullName evidence="9">MFS transporter</fullName>
    </submittedName>
</protein>
<dbReference type="PROSITE" id="PS50850">
    <property type="entry name" value="MFS"/>
    <property type="match status" value="1"/>
</dbReference>
<evidence type="ECO:0000313" key="9">
    <source>
        <dbReference type="EMBL" id="KUN88314.1"/>
    </source>
</evidence>
<organism evidence="9 10">
    <name type="scientific">Streptomyces griseoruber</name>
    <dbReference type="NCBI Taxonomy" id="1943"/>
    <lineage>
        <taxon>Bacteria</taxon>
        <taxon>Bacillati</taxon>
        <taxon>Actinomycetota</taxon>
        <taxon>Actinomycetes</taxon>
        <taxon>Kitasatosporales</taxon>
        <taxon>Streptomycetaceae</taxon>
        <taxon>Streptomyces</taxon>
    </lineage>
</organism>
<feature type="domain" description="Major facilitator superfamily (MFS) profile" evidence="8">
    <location>
        <begin position="6"/>
        <end position="429"/>
    </location>
</feature>
<evidence type="ECO:0000256" key="2">
    <source>
        <dbReference type="ARBA" id="ARBA00022692"/>
    </source>
</evidence>
<dbReference type="SUPFAM" id="SSF103473">
    <property type="entry name" value="MFS general substrate transporter"/>
    <property type="match status" value="1"/>
</dbReference>
<feature type="transmembrane region" description="Helical" evidence="7">
    <location>
        <begin position="191"/>
        <end position="210"/>
    </location>
</feature>
<dbReference type="GO" id="GO:0005886">
    <property type="term" value="C:plasma membrane"/>
    <property type="evidence" value="ECO:0007669"/>
    <property type="project" value="UniProtKB-SubCell"/>
</dbReference>
<dbReference type="InterPro" id="IPR020846">
    <property type="entry name" value="MFS_dom"/>
</dbReference>
<dbReference type="CDD" id="cd17321">
    <property type="entry name" value="MFS_MMR_MDR_like"/>
    <property type="match status" value="1"/>
</dbReference>
<dbReference type="Gene3D" id="1.20.1250.20">
    <property type="entry name" value="MFS general substrate transporter like domains"/>
    <property type="match status" value="1"/>
</dbReference>
<sequence>MNRPVTLASSVAGAVVVALDGTVLTVAQPTLRRDLHASLAQAQWTSTAYLVAVAGLLVFAGRLGDRYGHRRTFAVGMLGFGAASAGIAVAPGVGWVIGLRVVQGVFGALLQPATLGMLRASFPPDRLRTPIAVRTAAIGVAAAAGPVVGGALATSFGWRAVFLLNVVPALLFGVLALAAREERRPPAGAPLDVPGALLLAVALACLVHALLTLPGATWSAPAALLAAVVFVRHERRAPAPLLPPGVVRSPAVGGALALLVTASAALNGGLFACVYVLQDGLGLTALHSALLSLPLAVFLIAAAPVSALLLRRAGARAAVTGATAVLGAGLLVLARAPGEVTFAAGFALVGAGFGTVMVAATHVVVRQAPAEAAGVAGGLQQTAMNVGPVLGVASATVLMGLGPAWTPMAVLGVAALAALPVCRALPGRPVPTGAPGAAATDVTPALTPAGAAAGRSDTPHTAHGVESGPYARSLGDHEH</sequence>
<feature type="transmembrane region" description="Helical" evidence="7">
    <location>
        <begin position="254"/>
        <end position="277"/>
    </location>
</feature>
<dbReference type="GO" id="GO:0046677">
    <property type="term" value="P:response to antibiotic"/>
    <property type="evidence" value="ECO:0007669"/>
    <property type="project" value="UniProtKB-KW"/>
</dbReference>
<comment type="caution">
    <text evidence="9">The sequence shown here is derived from an EMBL/GenBank/DDBJ whole genome shotgun (WGS) entry which is preliminary data.</text>
</comment>
<dbReference type="GO" id="GO:0022857">
    <property type="term" value="F:transmembrane transporter activity"/>
    <property type="evidence" value="ECO:0007669"/>
    <property type="project" value="InterPro"/>
</dbReference>
<dbReference type="Gene3D" id="1.20.1720.10">
    <property type="entry name" value="Multidrug resistance protein D"/>
    <property type="match status" value="1"/>
</dbReference>
<dbReference type="PANTHER" id="PTHR42718">
    <property type="entry name" value="MAJOR FACILITATOR SUPERFAMILY MULTIDRUG TRANSPORTER MFSC"/>
    <property type="match status" value="1"/>
</dbReference>
<feature type="region of interest" description="Disordered" evidence="6">
    <location>
        <begin position="448"/>
        <end position="479"/>
    </location>
</feature>
<feature type="transmembrane region" description="Helical" evidence="7">
    <location>
        <begin position="289"/>
        <end position="310"/>
    </location>
</feature>
<dbReference type="InterPro" id="IPR011701">
    <property type="entry name" value="MFS"/>
</dbReference>
<dbReference type="RefSeq" id="WP_055633333.1">
    <property type="nucleotide sequence ID" value="NZ_KQ948763.1"/>
</dbReference>
<dbReference type="EMBL" id="LMWW01000005">
    <property type="protein sequence ID" value="KUN88314.1"/>
    <property type="molecule type" value="Genomic_DNA"/>
</dbReference>
<name>A0A101T9P4_9ACTN</name>
<evidence type="ECO:0000313" key="10">
    <source>
        <dbReference type="Proteomes" id="UP000052982"/>
    </source>
</evidence>
<feature type="transmembrane region" description="Helical" evidence="7">
    <location>
        <begin position="317"/>
        <end position="336"/>
    </location>
</feature>
<feature type="transmembrane region" description="Helical" evidence="7">
    <location>
        <begin position="73"/>
        <end position="95"/>
    </location>
</feature>
<dbReference type="Proteomes" id="UP000052982">
    <property type="component" value="Unassembled WGS sequence"/>
</dbReference>
<proteinExistence type="predicted"/>
<evidence type="ECO:0000256" key="6">
    <source>
        <dbReference type="SAM" id="MobiDB-lite"/>
    </source>
</evidence>
<dbReference type="Pfam" id="PF07690">
    <property type="entry name" value="MFS_1"/>
    <property type="match status" value="1"/>
</dbReference>
<evidence type="ECO:0000256" key="4">
    <source>
        <dbReference type="ARBA" id="ARBA00023136"/>
    </source>
</evidence>
<dbReference type="OrthoDB" id="4334754at2"/>
<feature type="transmembrane region" description="Helical" evidence="7">
    <location>
        <begin position="131"/>
        <end position="152"/>
    </location>
</feature>
<keyword evidence="4 7" id="KW-0472">Membrane</keyword>
<reference evidence="9 10" key="1">
    <citation type="submission" date="2015-10" db="EMBL/GenBank/DDBJ databases">
        <title>Draft genome sequence of Streptomyces griseoruber DSM 40281, type strain for the species Streptomyces griseoruber.</title>
        <authorList>
            <person name="Ruckert C."/>
            <person name="Winkler A."/>
            <person name="Kalinowski J."/>
            <person name="Kampfer P."/>
            <person name="Glaeser S."/>
        </authorList>
    </citation>
    <scope>NUCLEOTIDE SEQUENCE [LARGE SCALE GENOMIC DNA]</scope>
    <source>
        <strain evidence="9 10">DSM 40281</strain>
    </source>
</reference>